<evidence type="ECO:0000256" key="2">
    <source>
        <dbReference type="SAM" id="Phobius"/>
    </source>
</evidence>
<accession>A0A3S5A236</accession>
<dbReference type="Proteomes" id="UP000784294">
    <property type="component" value="Unassembled WGS sequence"/>
</dbReference>
<protein>
    <submittedName>
        <fullName evidence="3">Uncharacterized protein</fullName>
    </submittedName>
</protein>
<dbReference type="EMBL" id="CAAALY010016386">
    <property type="protein sequence ID" value="VEL12961.1"/>
    <property type="molecule type" value="Genomic_DNA"/>
</dbReference>
<dbReference type="AlphaFoldDB" id="A0A3S5A236"/>
<gene>
    <name evidence="3" type="ORF">PXEA_LOCUS6401</name>
</gene>
<keyword evidence="4" id="KW-1185">Reference proteome</keyword>
<feature type="region of interest" description="Disordered" evidence="1">
    <location>
        <begin position="135"/>
        <end position="164"/>
    </location>
</feature>
<evidence type="ECO:0000313" key="4">
    <source>
        <dbReference type="Proteomes" id="UP000784294"/>
    </source>
</evidence>
<proteinExistence type="predicted"/>
<evidence type="ECO:0000313" key="3">
    <source>
        <dbReference type="EMBL" id="VEL12961.1"/>
    </source>
</evidence>
<dbReference type="OrthoDB" id="6239408at2759"/>
<evidence type="ECO:0000256" key="1">
    <source>
        <dbReference type="SAM" id="MobiDB-lite"/>
    </source>
</evidence>
<organism evidence="3 4">
    <name type="scientific">Protopolystoma xenopodis</name>
    <dbReference type="NCBI Taxonomy" id="117903"/>
    <lineage>
        <taxon>Eukaryota</taxon>
        <taxon>Metazoa</taxon>
        <taxon>Spiralia</taxon>
        <taxon>Lophotrochozoa</taxon>
        <taxon>Platyhelminthes</taxon>
        <taxon>Monogenea</taxon>
        <taxon>Polyopisthocotylea</taxon>
        <taxon>Polystomatidea</taxon>
        <taxon>Polystomatidae</taxon>
        <taxon>Protopolystoma</taxon>
    </lineage>
</organism>
<feature type="transmembrane region" description="Helical" evidence="2">
    <location>
        <begin position="551"/>
        <end position="577"/>
    </location>
</feature>
<comment type="caution">
    <text evidence="3">The sequence shown here is derived from an EMBL/GenBank/DDBJ whole genome shotgun (WGS) entry which is preliminary data.</text>
</comment>
<feature type="compositionally biased region" description="Polar residues" evidence="1">
    <location>
        <begin position="135"/>
        <end position="150"/>
    </location>
</feature>
<keyword evidence="2" id="KW-1133">Transmembrane helix</keyword>
<sequence>MPISSIWLPITIVPVNDQRPRLLRPTNSFGSYQSSPAIPASANSSASSVSIPSDCLHVFAGFYSFISPSHLLVQDEDTPSEELLYRLVAEPLFGQLCLLVGPPGPFDLACTPCFRGCTFRQADIIAARVVYLSQPEQGEQGPRNTEANLKSSRPSPASTSHSSSMFNDSFTVTLTERDRSTSIQAELQIHVTAFRLAVATRPARLRQGDTRAFLRLTHLHIDLPPSPCSSMDRFPIQKERLLNHLEFTLTRAASYGRLYLDTVPIERFTFNHLKSNRLSYEQMDFSVGNDSLLLYAEFRRLEVFALMDKVSPFDGRAKESLLPLYQWRSDPFLINIQVIPRIVIHPIDVMPGGRVIITQAILDTSELIQLLKSKADFHNEAFQLPEFRINNATRLRLGRFIVSRPKSDQDYSWTDFNHRVDDEIITFNQEDIALNHLIFEAFTMPNLTIVFNSQSVFEQEAVPFSLHAGSQVQPAEGKMLIRVFTHLEGLPLPPSLSSLEDFDLSSESPQNESDLLFHLSSKFSEHIFPLNETNNFSLKTQDGIADKRRSFLIISGAGIGLILLLIVSLIVLIHLIIRRYNLHSASLPQANDSKLESGTMVSKVFLKSYVSRQQTAASGSRELPKSQTSDILGCQIERSLSVSLSSIIETSGKQVNSSIIGRSSPLLQLAMPGSSNSLRFNSNCSRSGLSVCFVETGRTTLTSPARESLTNPKSIKLTEQCTCDFSRALSQSEDNEATTIVGQLLPLSKTTSSFVPSSLTEDELNYPRLIAFHPPNSRVNSTNCTTTAETPWATRLESNCDIHFDGYNTPRVSMPVTDVSIEGQNCLAGFLLQDRQNETWANGVRPIRLMQTVQKLNQQPNVSYFPLSSVPFSTISIESSQSGPNVGTPNHGLHSVLLSVSPQACANCNHLSHQKIEPGLSKKIVIQPRIELPKTNLELSTINDAHGSFFSDSGISMDCAQNVFNRESPVTLLGASKLSSNNLIQTQSEITGAFLQSTSNTVPQTVHSDPLLCDSHQNVIHSTVSDVVSSQFDGGSNSARLLSSSVLQPIVHHILPNISSVDIPITYKSTLTPDVTDDSKPNK</sequence>
<keyword evidence="2" id="KW-0472">Membrane</keyword>
<dbReference type="Pfam" id="PF16184">
    <property type="entry name" value="Cadherin_3"/>
    <property type="match status" value="1"/>
</dbReference>
<feature type="compositionally biased region" description="Low complexity" evidence="1">
    <location>
        <begin position="151"/>
        <end position="164"/>
    </location>
</feature>
<reference evidence="3" key="1">
    <citation type="submission" date="2018-11" db="EMBL/GenBank/DDBJ databases">
        <authorList>
            <consortium name="Pathogen Informatics"/>
        </authorList>
    </citation>
    <scope>NUCLEOTIDE SEQUENCE</scope>
</reference>
<keyword evidence="2" id="KW-0812">Transmembrane</keyword>
<name>A0A3S5A236_9PLAT</name>